<accession>A0A2P2Q946</accession>
<organism evidence="2">
    <name type="scientific">Rhizophora mucronata</name>
    <name type="common">Asiatic mangrove</name>
    <dbReference type="NCBI Taxonomy" id="61149"/>
    <lineage>
        <taxon>Eukaryota</taxon>
        <taxon>Viridiplantae</taxon>
        <taxon>Streptophyta</taxon>
        <taxon>Embryophyta</taxon>
        <taxon>Tracheophyta</taxon>
        <taxon>Spermatophyta</taxon>
        <taxon>Magnoliopsida</taxon>
        <taxon>eudicotyledons</taxon>
        <taxon>Gunneridae</taxon>
        <taxon>Pentapetalae</taxon>
        <taxon>rosids</taxon>
        <taxon>fabids</taxon>
        <taxon>Malpighiales</taxon>
        <taxon>Rhizophoraceae</taxon>
        <taxon>Rhizophora</taxon>
    </lineage>
</organism>
<evidence type="ECO:0000313" key="2">
    <source>
        <dbReference type="EMBL" id="MBX63464.1"/>
    </source>
</evidence>
<evidence type="ECO:0000256" key="1">
    <source>
        <dbReference type="SAM" id="Phobius"/>
    </source>
</evidence>
<dbReference type="AlphaFoldDB" id="A0A2P2Q946"/>
<dbReference type="EMBL" id="GGEC01082980">
    <property type="protein sequence ID" value="MBX63464.1"/>
    <property type="molecule type" value="Transcribed_RNA"/>
</dbReference>
<keyword evidence="1" id="KW-0472">Membrane</keyword>
<keyword evidence="1" id="KW-1133">Transmembrane helix</keyword>
<keyword evidence="1" id="KW-0812">Transmembrane</keyword>
<protein>
    <submittedName>
        <fullName evidence="2">Uncharacterized protein</fullName>
    </submittedName>
</protein>
<proteinExistence type="predicted"/>
<name>A0A2P2Q946_RHIMU</name>
<sequence>MGMIHDYTLISLVFAFQMVNFTGGSRFLYFRLSSPVKVAKQPRRF</sequence>
<feature type="transmembrane region" description="Helical" evidence="1">
    <location>
        <begin position="7"/>
        <end position="29"/>
    </location>
</feature>
<reference evidence="2" key="1">
    <citation type="submission" date="2018-02" db="EMBL/GenBank/DDBJ databases">
        <title>Rhizophora mucronata_Transcriptome.</title>
        <authorList>
            <person name="Meera S.P."/>
            <person name="Sreeshan A."/>
            <person name="Augustine A."/>
        </authorList>
    </citation>
    <scope>NUCLEOTIDE SEQUENCE</scope>
    <source>
        <tissue evidence="2">Leaf</tissue>
    </source>
</reference>